<dbReference type="RefSeq" id="WP_054299609.1">
    <property type="nucleotide sequence ID" value="NZ_CP032683.1"/>
</dbReference>
<accession>A0A660HSF9</accession>
<dbReference type="Proteomes" id="UP000585579">
    <property type="component" value="Unassembled WGS sequence"/>
</dbReference>
<evidence type="ECO:0000313" key="3">
    <source>
        <dbReference type="Proteomes" id="UP000053087"/>
    </source>
</evidence>
<dbReference type="Proteomes" id="UP000053087">
    <property type="component" value="Chromosome"/>
</dbReference>
<reference evidence="1" key="2">
    <citation type="submission" date="2018-10" db="EMBL/GenBank/DDBJ databases">
        <authorList>
            <person name="Fischer M.A."/>
            <person name="Kern T."/>
            <person name="Deppenmeier U."/>
            <person name="Schmitz R.A."/>
            <person name="Rother M."/>
        </authorList>
    </citation>
    <scope>NUCLEOTIDE SEQUENCE</scope>
    <source>
        <strain evidence="1">E03.2</strain>
    </source>
</reference>
<evidence type="ECO:0000313" key="1">
    <source>
        <dbReference type="EMBL" id="AYK15152.1"/>
    </source>
</evidence>
<dbReference type="GeneID" id="53688049"/>
<evidence type="ECO:0000313" key="2">
    <source>
        <dbReference type="EMBL" id="NLK32034.1"/>
    </source>
</evidence>
<keyword evidence="3" id="KW-1185">Reference proteome</keyword>
<dbReference type="KEGG" id="mfz:AOB57_008005"/>
<sequence length="94" mass="11107">MEATYLKLFFDRKISQFYRAGSIDPTPQNFKHEAKVTGHSPIPEFQGYVRTYISIIKQDNLFRLNSYKQVIYKIIDGGTFHGRERRNKYNLKDG</sequence>
<organism evidence="1 3">
    <name type="scientific">Methanosarcina flavescens</name>
    <dbReference type="NCBI Taxonomy" id="1715806"/>
    <lineage>
        <taxon>Archaea</taxon>
        <taxon>Methanobacteriati</taxon>
        <taxon>Methanobacteriota</taxon>
        <taxon>Stenosarchaea group</taxon>
        <taxon>Methanomicrobia</taxon>
        <taxon>Methanosarcinales</taxon>
        <taxon>Methanosarcinaceae</taxon>
        <taxon>Methanosarcina</taxon>
    </lineage>
</organism>
<dbReference type="EMBL" id="CP032683">
    <property type="protein sequence ID" value="AYK15152.1"/>
    <property type="molecule type" value="Genomic_DNA"/>
</dbReference>
<protein>
    <submittedName>
        <fullName evidence="1">Uncharacterized protein</fullName>
    </submittedName>
</protein>
<name>A0A660HSF9_9EURY</name>
<gene>
    <name evidence="1" type="ORF">AOB57_008005</name>
    <name evidence="2" type="ORF">GX302_04125</name>
</gene>
<dbReference type="AlphaFoldDB" id="A0A660HSF9"/>
<reference evidence="1 3" key="1">
    <citation type="journal article" date="2016" name="Int. J. Syst. Evol. Microbiol.">
        <title>Methanosarcina flavescens sp. nov., a methanogenic archaeon isolated from a full-scale anaerobic digester.</title>
        <authorList>
            <person name="Kern T."/>
            <person name="Fischer M.A."/>
            <person name="Deppenmeier U."/>
            <person name="Schmitz R.A."/>
            <person name="Rother M."/>
        </authorList>
    </citation>
    <scope>NUCLEOTIDE SEQUENCE [LARGE SCALE GENOMIC DNA]</scope>
    <source>
        <strain evidence="1 3">E03.2</strain>
    </source>
</reference>
<reference evidence="2 4" key="3">
    <citation type="journal article" date="2020" name="Biotechnol. Biofuels">
        <title>New insights from the biogas microbiome by comprehensive genome-resolved metagenomics of nearly 1600 species originating from multiple anaerobic digesters.</title>
        <authorList>
            <person name="Campanaro S."/>
            <person name="Treu L."/>
            <person name="Rodriguez-R L.M."/>
            <person name="Kovalovszki A."/>
            <person name="Ziels R.M."/>
            <person name="Maus I."/>
            <person name="Zhu X."/>
            <person name="Kougias P.G."/>
            <person name="Basile A."/>
            <person name="Luo G."/>
            <person name="Schluter A."/>
            <person name="Konstantinidis K.T."/>
            <person name="Angelidaki I."/>
        </authorList>
    </citation>
    <scope>NUCLEOTIDE SEQUENCE [LARGE SCALE GENOMIC DNA]</scope>
    <source>
        <strain evidence="2">AS22ysBPME_46</strain>
    </source>
</reference>
<proteinExistence type="predicted"/>
<dbReference type="EMBL" id="JAAYQL010000023">
    <property type="protein sequence ID" value="NLK32034.1"/>
    <property type="molecule type" value="Genomic_DNA"/>
</dbReference>
<evidence type="ECO:0000313" key="4">
    <source>
        <dbReference type="Proteomes" id="UP000585579"/>
    </source>
</evidence>